<dbReference type="InterPro" id="IPR038740">
    <property type="entry name" value="BioF2-like_GNAT_dom"/>
</dbReference>
<evidence type="ECO:0000313" key="2">
    <source>
        <dbReference type="EMBL" id="MBO1038063.1"/>
    </source>
</evidence>
<dbReference type="Proteomes" id="UP000718278">
    <property type="component" value="Unassembled WGS sequence"/>
</dbReference>
<name>A0ABS3JTR4_9HYPH</name>
<sequence length="436" mass="49578">MAAKPLLEESAGGHTARIISQLSESLPALDATKRLEESLNSRDIPRKFAIYGASAGFELRDELDHLSNRTIEPNIFFNARFLAPAMPRLEDREVRFMVMRDENEVRSRLRFVMPYTIERPGLPLSAPVIRAWATPFGPQGTPLIDHDDPVGVLEDLFDILARDHIKMPEVLVLPEMRANGAVAKLIRSVAVGRQLPIVSIEQKQRPFLESNQDGETYIKQAIGAHHRRDYSRLWRRLAEKGELVHRIARTPDEVRHAFEHFLTLEASGWKGRRGTAMAVDRFRAAFAREAVNNLAERDCVRIHTLELTGELTGELAGRVVAILIVFTVSGEAWTWKTAYDETLQAYSPGTLLMIEVVKNHLEDTNITRTDSCAVPDHPVMSRLFKERETIETLVIGLHPGADKNVRQAASQIHLYQRTRNLTRIIRNRIRNFTERK</sequence>
<organism evidence="2 3">
    <name type="scientific">Brucella pituitosa</name>
    <dbReference type="NCBI Taxonomy" id="571256"/>
    <lineage>
        <taxon>Bacteria</taxon>
        <taxon>Pseudomonadati</taxon>
        <taxon>Pseudomonadota</taxon>
        <taxon>Alphaproteobacteria</taxon>
        <taxon>Hyphomicrobiales</taxon>
        <taxon>Brucellaceae</taxon>
        <taxon>Brucella/Ochrobactrum group</taxon>
        <taxon>Brucella</taxon>
    </lineage>
</organism>
<comment type="caution">
    <text evidence="2">The sequence shown here is derived from an EMBL/GenBank/DDBJ whole genome shotgun (WGS) entry which is preliminary data.</text>
</comment>
<evidence type="ECO:0000259" key="1">
    <source>
        <dbReference type="Pfam" id="PF13480"/>
    </source>
</evidence>
<dbReference type="Pfam" id="PF13480">
    <property type="entry name" value="Acetyltransf_6"/>
    <property type="match status" value="1"/>
</dbReference>
<accession>A0ABS3JTR4</accession>
<feature type="domain" description="BioF2-like acetyltransferase" evidence="1">
    <location>
        <begin position="225"/>
        <end position="368"/>
    </location>
</feature>
<dbReference type="EMBL" id="JADIJS010000001">
    <property type="protein sequence ID" value="MBO1038063.1"/>
    <property type="molecule type" value="Genomic_DNA"/>
</dbReference>
<proteinExistence type="predicted"/>
<keyword evidence="3" id="KW-1185">Reference proteome</keyword>
<protein>
    <submittedName>
        <fullName evidence="2">GNAT family N-acetyltransferase</fullName>
    </submittedName>
</protein>
<dbReference type="SUPFAM" id="SSF55729">
    <property type="entry name" value="Acyl-CoA N-acyltransferases (Nat)"/>
    <property type="match status" value="1"/>
</dbReference>
<dbReference type="RefSeq" id="WP_207486150.1">
    <property type="nucleotide sequence ID" value="NZ_JADIJS010000001.1"/>
</dbReference>
<evidence type="ECO:0000313" key="3">
    <source>
        <dbReference type="Proteomes" id="UP000718278"/>
    </source>
</evidence>
<dbReference type="NCBIfam" id="NF047385">
    <property type="entry name" value="T4SS_GNAT_BspF"/>
    <property type="match status" value="1"/>
</dbReference>
<gene>
    <name evidence="2" type="ORF">IPV26_00120</name>
</gene>
<dbReference type="InterPro" id="IPR016181">
    <property type="entry name" value="Acyl_CoA_acyltransferase"/>
</dbReference>
<reference evidence="2 3" key="1">
    <citation type="submission" date="2020-10" db="EMBL/GenBank/DDBJ databases">
        <title>Genomic characterization of underground lake bacteria from Wind Cave National Park: Insight into the archetypical LuxI/LuxR and identification of LuxR solos.</title>
        <authorList>
            <person name="Wengert P.C."/>
            <person name="Savka M.A."/>
        </authorList>
    </citation>
    <scope>NUCLEOTIDE SEQUENCE [LARGE SCALE GENOMIC DNA]</scope>
    <source>
        <strain evidence="2 3">SD316</strain>
    </source>
</reference>